<dbReference type="InterPro" id="IPR026320">
    <property type="entry name" value="PRR14"/>
</dbReference>
<dbReference type="PANTHER" id="PTHR14522:SF2">
    <property type="entry name" value="PROLINE-RICH PROTEIN 14"/>
    <property type="match status" value="1"/>
</dbReference>
<name>A0AAD5AH47_SILAS</name>
<feature type="non-terminal residue" evidence="3">
    <location>
        <position position="141"/>
    </location>
</feature>
<dbReference type="Pfam" id="PF15386">
    <property type="entry name" value="Tantalus"/>
    <property type="match status" value="1"/>
</dbReference>
<dbReference type="EMBL" id="MU554589">
    <property type="protein sequence ID" value="KAI5615684.1"/>
    <property type="molecule type" value="Genomic_DNA"/>
</dbReference>
<accession>A0AAD5AH47</accession>
<feature type="non-terminal residue" evidence="3">
    <location>
        <position position="1"/>
    </location>
</feature>
<evidence type="ECO:0000313" key="4">
    <source>
        <dbReference type="Proteomes" id="UP001205998"/>
    </source>
</evidence>
<protein>
    <recommendedName>
        <fullName evidence="2">Tantalus-like domain-containing protein</fullName>
    </recommendedName>
</protein>
<dbReference type="PANTHER" id="PTHR14522">
    <property type="entry name" value="EMO2-RELATED"/>
    <property type="match status" value="1"/>
</dbReference>
<evidence type="ECO:0000259" key="2">
    <source>
        <dbReference type="Pfam" id="PF15386"/>
    </source>
</evidence>
<comment type="caution">
    <text evidence="3">The sequence shown here is derived from an EMBL/GenBank/DDBJ whole genome shotgun (WGS) entry which is preliminary data.</text>
</comment>
<evidence type="ECO:0000313" key="3">
    <source>
        <dbReference type="EMBL" id="KAI5615684.1"/>
    </source>
</evidence>
<feature type="domain" description="Tantalus-like" evidence="2">
    <location>
        <begin position="22"/>
        <end position="79"/>
    </location>
</feature>
<sequence length="141" mass="16518">QRSKRVSQIRIRKTVPKPDKNLTPMGLPKPKRLKKKEFSLEEIYTNKNYKSPTPNRSLETIFEEPKEKNGTLVCIGNQKRKRVLDFPDFTLPRKRKAKANLGSLRTKGSRRAKNKDADLNFMLIQRLSELEDYFSRQGLED</sequence>
<evidence type="ECO:0000256" key="1">
    <source>
        <dbReference type="ARBA" id="ARBA00022553"/>
    </source>
</evidence>
<keyword evidence="4" id="KW-1185">Reference proteome</keyword>
<dbReference type="InterPro" id="IPR028149">
    <property type="entry name" value="Tantalus-like"/>
</dbReference>
<gene>
    <name evidence="3" type="ORF">C0J50_0365</name>
</gene>
<dbReference type="Proteomes" id="UP001205998">
    <property type="component" value="Unassembled WGS sequence"/>
</dbReference>
<organism evidence="3 4">
    <name type="scientific">Silurus asotus</name>
    <name type="common">Amur catfish</name>
    <name type="synonym">Parasilurus asotus</name>
    <dbReference type="NCBI Taxonomy" id="30991"/>
    <lineage>
        <taxon>Eukaryota</taxon>
        <taxon>Metazoa</taxon>
        <taxon>Chordata</taxon>
        <taxon>Craniata</taxon>
        <taxon>Vertebrata</taxon>
        <taxon>Euteleostomi</taxon>
        <taxon>Actinopterygii</taxon>
        <taxon>Neopterygii</taxon>
        <taxon>Teleostei</taxon>
        <taxon>Ostariophysi</taxon>
        <taxon>Siluriformes</taxon>
        <taxon>Siluridae</taxon>
        <taxon>Silurus</taxon>
    </lineage>
</organism>
<dbReference type="AlphaFoldDB" id="A0AAD5AH47"/>
<reference evidence="3" key="1">
    <citation type="submission" date="2018-07" db="EMBL/GenBank/DDBJ databases">
        <title>Comparative genomics of catfishes provides insights into carnivory and benthic adaptation.</title>
        <authorList>
            <person name="Zhang Y."/>
            <person name="Wang D."/>
            <person name="Peng Z."/>
            <person name="Zheng S."/>
            <person name="Shao F."/>
            <person name="Tao W."/>
        </authorList>
    </citation>
    <scope>NUCLEOTIDE SEQUENCE</scope>
    <source>
        <strain evidence="3">Chongqing</strain>
    </source>
</reference>
<proteinExistence type="predicted"/>
<keyword evidence="1" id="KW-0597">Phosphoprotein</keyword>